<dbReference type="Pfam" id="PF00155">
    <property type="entry name" value="Aminotran_1_2"/>
    <property type="match status" value="1"/>
</dbReference>
<evidence type="ECO:0000256" key="10">
    <source>
        <dbReference type="ARBA" id="ARBA00048531"/>
    </source>
</evidence>
<dbReference type="PROSITE" id="PS00105">
    <property type="entry name" value="AA_TRANSFER_CLASS_1"/>
    <property type="match status" value="1"/>
</dbReference>
<dbReference type="UniPathway" id="UPA00148"/>
<name>A0A840RC96_9NEIS</name>
<evidence type="ECO:0000256" key="1">
    <source>
        <dbReference type="ARBA" id="ARBA00001933"/>
    </source>
</evidence>
<dbReference type="NCBIfam" id="TIGR01140">
    <property type="entry name" value="L_thr_O3P_dcar"/>
    <property type="match status" value="1"/>
</dbReference>
<keyword evidence="13" id="KW-1185">Reference proteome</keyword>
<evidence type="ECO:0000256" key="8">
    <source>
        <dbReference type="ARBA" id="ARBA00023239"/>
    </source>
</evidence>
<dbReference type="GO" id="GO:0009236">
    <property type="term" value="P:cobalamin biosynthetic process"/>
    <property type="evidence" value="ECO:0007669"/>
    <property type="project" value="UniProtKB-UniPathway"/>
</dbReference>
<keyword evidence="7" id="KW-0663">Pyridoxal phosphate</keyword>
<evidence type="ECO:0000256" key="2">
    <source>
        <dbReference type="ARBA" id="ARBA00003444"/>
    </source>
</evidence>
<feature type="domain" description="Aminotransferase class I/classII large" evidence="11">
    <location>
        <begin position="55"/>
        <end position="324"/>
    </location>
</feature>
<dbReference type="PANTHER" id="PTHR42885:SF1">
    <property type="entry name" value="THREONINE-PHOSPHATE DECARBOXYLASE"/>
    <property type="match status" value="1"/>
</dbReference>
<dbReference type="InterPro" id="IPR005860">
    <property type="entry name" value="CobD"/>
</dbReference>
<dbReference type="EC" id="4.1.1.81" evidence="4"/>
<dbReference type="GO" id="GO:0030170">
    <property type="term" value="F:pyridoxal phosphate binding"/>
    <property type="evidence" value="ECO:0007669"/>
    <property type="project" value="InterPro"/>
</dbReference>
<dbReference type="InterPro" id="IPR015424">
    <property type="entry name" value="PyrdxlP-dep_Trfase"/>
</dbReference>
<gene>
    <name evidence="12" type="ORF">HNQ50_001698</name>
</gene>
<reference evidence="12 13" key="1">
    <citation type="submission" date="2020-08" db="EMBL/GenBank/DDBJ databases">
        <title>Genomic Encyclopedia of Type Strains, Phase IV (KMG-IV): sequencing the most valuable type-strain genomes for metagenomic binning, comparative biology and taxonomic classification.</title>
        <authorList>
            <person name="Goeker M."/>
        </authorList>
    </citation>
    <scope>NUCLEOTIDE SEQUENCE [LARGE SCALE GENOMIC DNA]</scope>
    <source>
        <strain evidence="12 13">DSM 18233</strain>
    </source>
</reference>
<dbReference type="Gene3D" id="3.40.640.10">
    <property type="entry name" value="Type I PLP-dependent aspartate aminotransferase-like (Major domain)"/>
    <property type="match status" value="1"/>
</dbReference>
<evidence type="ECO:0000256" key="3">
    <source>
        <dbReference type="ARBA" id="ARBA00004953"/>
    </source>
</evidence>
<evidence type="ECO:0000256" key="9">
    <source>
        <dbReference type="ARBA" id="ARBA00029996"/>
    </source>
</evidence>
<dbReference type="RefSeq" id="WP_184099482.1">
    <property type="nucleotide sequence ID" value="NZ_JACHHN010000003.1"/>
</dbReference>
<evidence type="ECO:0000313" key="12">
    <source>
        <dbReference type="EMBL" id="MBB5190975.1"/>
    </source>
</evidence>
<comment type="caution">
    <text evidence="12">The sequence shown here is derived from an EMBL/GenBank/DDBJ whole genome shotgun (WGS) entry which is preliminary data.</text>
</comment>
<sequence length="345" mass="36645">MLQSVPHGGNLSTAIAQYGRPREDWLDLSTGINPNGYPVPALSADAWLRLPDDEDDLEAIAANYYGAPAALAVAGTQAAIRMLPQVLPAGAIGIGLLTYGEYAPAFAAAGFAVQTFVTETLSDLAADFTLVPGQDLPAHLRYLVVVNPNNPSADLFTPAVLLAWREQLRARGGCLIVDEAFMDVLPASGLAAHTADDGLIVLRSVGKFFGLAGARAGFVLAAQPLRHTLSLLRGPWSISGPARAVVRAALLDTAWQTATRSALLRDGARLVNLLTQAGFDACGTPLFAWARQADAEQRQHQLAAQGIWVRRFTHVPSLRFGLPANETGWQRLAASLPLNTGHTHV</sequence>
<dbReference type="InterPro" id="IPR015421">
    <property type="entry name" value="PyrdxlP-dep_Trfase_major"/>
</dbReference>
<dbReference type="InterPro" id="IPR015422">
    <property type="entry name" value="PyrdxlP-dep_Trfase_small"/>
</dbReference>
<dbReference type="InterPro" id="IPR004838">
    <property type="entry name" value="NHTrfase_class1_PyrdxlP-BS"/>
</dbReference>
<dbReference type="Gene3D" id="3.90.1150.10">
    <property type="entry name" value="Aspartate Aminotransferase, domain 1"/>
    <property type="match status" value="1"/>
</dbReference>
<dbReference type="CDD" id="cd00609">
    <property type="entry name" value="AAT_like"/>
    <property type="match status" value="1"/>
</dbReference>
<comment type="cofactor">
    <cofactor evidence="1">
        <name>pyridoxal 5'-phosphate</name>
        <dbReference type="ChEBI" id="CHEBI:597326"/>
    </cofactor>
</comment>
<comment type="function">
    <text evidence="2">Decarboxylates L-threonine-O-3-phosphate to yield (R)-1-amino-2-propanol O-2-phosphate, the precursor for the linkage between the nucleotide loop and the corrin ring in cobalamin.</text>
</comment>
<dbReference type="AlphaFoldDB" id="A0A840RC96"/>
<protein>
    <recommendedName>
        <fullName evidence="5">Putative 8-amino-7-oxononanoate synthase</fullName>
        <ecNumber evidence="4">4.1.1.81</ecNumber>
    </recommendedName>
    <alternativeName>
        <fullName evidence="9">L-threonine-O-3-phosphate decarboxylase</fullName>
    </alternativeName>
</protein>
<dbReference type="InterPro" id="IPR004839">
    <property type="entry name" value="Aminotransferase_I/II_large"/>
</dbReference>
<dbReference type="SUPFAM" id="SSF53383">
    <property type="entry name" value="PLP-dependent transferases"/>
    <property type="match status" value="1"/>
</dbReference>
<dbReference type="PANTHER" id="PTHR42885">
    <property type="entry name" value="HISTIDINOL-PHOSPHATE AMINOTRANSFERASE-RELATED"/>
    <property type="match status" value="1"/>
</dbReference>
<keyword evidence="8" id="KW-0456">Lyase</keyword>
<evidence type="ECO:0000256" key="7">
    <source>
        <dbReference type="ARBA" id="ARBA00022898"/>
    </source>
</evidence>
<organism evidence="12 13">
    <name type="scientific">Silvimonas terrae</name>
    <dbReference type="NCBI Taxonomy" id="300266"/>
    <lineage>
        <taxon>Bacteria</taxon>
        <taxon>Pseudomonadati</taxon>
        <taxon>Pseudomonadota</taxon>
        <taxon>Betaproteobacteria</taxon>
        <taxon>Neisseriales</taxon>
        <taxon>Chitinibacteraceae</taxon>
        <taxon>Silvimonas</taxon>
    </lineage>
</organism>
<dbReference type="Proteomes" id="UP000543030">
    <property type="component" value="Unassembled WGS sequence"/>
</dbReference>
<dbReference type="EMBL" id="JACHHN010000003">
    <property type="protein sequence ID" value="MBB5190975.1"/>
    <property type="molecule type" value="Genomic_DNA"/>
</dbReference>
<comment type="pathway">
    <text evidence="3">Cofactor biosynthesis; adenosylcobalamin biosynthesis.</text>
</comment>
<proteinExistence type="predicted"/>
<comment type="catalytic activity">
    <reaction evidence="10">
        <text>O-phospho-L-threonine + H(+) = (R)-1-aminopropan-2-yl phosphate + CO2</text>
        <dbReference type="Rhea" id="RHEA:11492"/>
        <dbReference type="ChEBI" id="CHEBI:15378"/>
        <dbReference type="ChEBI" id="CHEBI:16526"/>
        <dbReference type="ChEBI" id="CHEBI:58563"/>
        <dbReference type="ChEBI" id="CHEBI:58675"/>
        <dbReference type="EC" id="4.1.1.81"/>
    </reaction>
</comment>
<evidence type="ECO:0000313" key="13">
    <source>
        <dbReference type="Proteomes" id="UP000543030"/>
    </source>
</evidence>
<dbReference type="GO" id="GO:0048472">
    <property type="term" value="F:threonine-phosphate decarboxylase activity"/>
    <property type="evidence" value="ECO:0007669"/>
    <property type="project" value="UniProtKB-EC"/>
</dbReference>
<accession>A0A840RC96</accession>
<keyword evidence="6" id="KW-0169">Cobalamin biosynthesis</keyword>
<evidence type="ECO:0000256" key="6">
    <source>
        <dbReference type="ARBA" id="ARBA00022573"/>
    </source>
</evidence>
<evidence type="ECO:0000259" key="11">
    <source>
        <dbReference type="Pfam" id="PF00155"/>
    </source>
</evidence>
<evidence type="ECO:0000256" key="4">
    <source>
        <dbReference type="ARBA" id="ARBA00012285"/>
    </source>
</evidence>
<evidence type="ECO:0000256" key="5">
    <source>
        <dbReference type="ARBA" id="ARBA00021531"/>
    </source>
</evidence>